<dbReference type="Proteomes" id="UP001500442">
    <property type="component" value="Unassembled WGS sequence"/>
</dbReference>
<evidence type="ECO:0000313" key="3">
    <source>
        <dbReference type="Proteomes" id="UP001500442"/>
    </source>
</evidence>
<keyword evidence="1" id="KW-1133">Transmembrane helix</keyword>
<name>A0ABN3EHZ0_9ACTN</name>
<protein>
    <submittedName>
        <fullName evidence="2">Uncharacterized protein</fullName>
    </submittedName>
</protein>
<evidence type="ECO:0000256" key="1">
    <source>
        <dbReference type="SAM" id="Phobius"/>
    </source>
</evidence>
<gene>
    <name evidence="2" type="ORF">GCM10010368_26940</name>
</gene>
<accession>A0ABN3EHZ0</accession>
<comment type="caution">
    <text evidence="2">The sequence shown here is derived from an EMBL/GenBank/DDBJ whole genome shotgun (WGS) entry which is preliminary data.</text>
</comment>
<organism evidence="2 3">
    <name type="scientific">Streptomyces roseiscleroticus</name>
    <dbReference type="NCBI Taxonomy" id="1972"/>
    <lineage>
        <taxon>Bacteria</taxon>
        <taxon>Bacillati</taxon>
        <taxon>Actinomycetota</taxon>
        <taxon>Actinomycetes</taxon>
        <taxon>Kitasatosporales</taxon>
        <taxon>Streptomycetaceae</taxon>
        <taxon>Streptomyces</taxon>
    </lineage>
</organism>
<evidence type="ECO:0000313" key="2">
    <source>
        <dbReference type="EMBL" id="GAA2258809.1"/>
    </source>
</evidence>
<dbReference type="EMBL" id="BAAASN010000005">
    <property type="protein sequence ID" value="GAA2258809.1"/>
    <property type="molecule type" value="Genomic_DNA"/>
</dbReference>
<keyword evidence="3" id="KW-1185">Reference proteome</keyword>
<proteinExistence type="predicted"/>
<dbReference type="RefSeq" id="WP_189217664.1">
    <property type="nucleotide sequence ID" value="NZ_BAAASN010000005.1"/>
</dbReference>
<keyword evidence="1" id="KW-0812">Transmembrane</keyword>
<reference evidence="2 3" key="1">
    <citation type="journal article" date="2019" name="Int. J. Syst. Evol. Microbiol.">
        <title>The Global Catalogue of Microorganisms (GCM) 10K type strain sequencing project: providing services to taxonomists for standard genome sequencing and annotation.</title>
        <authorList>
            <consortium name="The Broad Institute Genomics Platform"/>
            <consortium name="The Broad Institute Genome Sequencing Center for Infectious Disease"/>
            <person name="Wu L."/>
            <person name="Ma J."/>
        </authorList>
    </citation>
    <scope>NUCLEOTIDE SEQUENCE [LARGE SCALE GENOMIC DNA]</scope>
    <source>
        <strain evidence="2 3">JCM 4823</strain>
    </source>
</reference>
<sequence>MKDLSPARDLRRIEYGLFLAAAVLFTAGALSDVLWLLGVGHGLPMLTRSAA</sequence>
<keyword evidence="1" id="KW-0472">Membrane</keyword>
<feature type="transmembrane region" description="Helical" evidence="1">
    <location>
        <begin position="15"/>
        <end position="37"/>
    </location>
</feature>